<accession>A0ABU9BA69</accession>
<dbReference type="InterPro" id="IPR003661">
    <property type="entry name" value="HisK_dim/P_dom"/>
</dbReference>
<dbReference type="CDD" id="cd12915">
    <property type="entry name" value="PDC2_DGC_like"/>
    <property type="match status" value="1"/>
</dbReference>
<keyword evidence="4" id="KW-0808">Transferase</keyword>
<dbReference type="CDD" id="cd12914">
    <property type="entry name" value="PDC1_DGC_like"/>
    <property type="match status" value="1"/>
</dbReference>
<dbReference type="InterPro" id="IPR036890">
    <property type="entry name" value="HATPase_C_sf"/>
</dbReference>
<dbReference type="EC" id="2.7.13.3" evidence="2"/>
<evidence type="ECO:0000256" key="3">
    <source>
        <dbReference type="ARBA" id="ARBA00022553"/>
    </source>
</evidence>
<reference evidence="10 11" key="1">
    <citation type="submission" date="2024-04" db="EMBL/GenBank/DDBJ databases">
        <title>Novel species of the genus Ideonella isolated from streams.</title>
        <authorList>
            <person name="Lu H."/>
        </authorList>
    </citation>
    <scope>NUCLEOTIDE SEQUENCE [LARGE SCALE GENOMIC DNA]</scope>
    <source>
        <strain evidence="10 11">BYS139W</strain>
    </source>
</reference>
<feature type="compositionally biased region" description="Polar residues" evidence="7">
    <location>
        <begin position="1"/>
        <end position="11"/>
    </location>
</feature>
<dbReference type="Gene3D" id="3.30.450.20">
    <property type="entry name" value="PAS domain"/>
    <property type="match status" value="2"/>
</dbReference>
<keyword evidence="5" id="KW-0418">Kinase</keyword>
<sequence>MNDSPSSSQPAGLSPETAAGGRAAAAPGVGGHVWRALRGQAPLSRIALLLALLLLLVVWLAVAAALQIKRQDALRAEWRQNGNLAGVLAEQTLRVVQGADQSLIRLADLWQQRAVTPADLPRLAAETGLAPHILVQLSLVDAQGRFVGSNLDPDGRKTGAVDLSAREHVRVHLQPLAGPSPRVAPRPAAGGLFIGRPVLGKVSGRWTIQLSRRVNGPDGRTAGVVVASLDPAYFEQLYQQVALGRTGGVALLGADRTLRAQAVGGRAEGMGSTLLPAAGLAELLASPLRQTELNLHGDATALLVSSQRVADYPLHVLVFSGHDEALGEWRQTRHLLLLLALLLSAVVVTTALVFVIGLRRLERTNRALRLSESRAQAANQAKSEFLAAVSHELRTPLTSIRGFAELLQLRLDQPQLREQAGLIRKGAEHLNGLLNEILDLAKVEAGAMVMHPQPVDPVALVRGTVDFYTLAAEAKGLQLQLSLGPDLPAQIVSDPLRIRQVLNNLMSNALKFTPDGGVLLRLRCEDGRLLFEVEDTGPGIGEGLQELVFERFRQGSGDIAVQHGGTGLGLALARAVAGVLGGTLTLRSRPGEGACFTLALPFGPDATAAAGGPRRVPPVD</sequence>
<keyword evidence="11" id="KW-1185">Reference proteome</keyword>
<dbReference type="Pfam" id="PF00512">
    <property type="entry name" value="HisKA"/>
    <property type="match status" value="1"/>
</dbReference>
<evidence type="ECO:0000313" key="10">
    <source>
        <dbReference type="EMBL" id="MEK8026659.1"/>
    </source>
</evidence>
<evidence type="ECO:0000256" key="1">
    <source>
        <dbReference type="ARBA" id="ARBA00000085"/>
    </source>
</evidence>
<protein>
    <recommendedName>
        <fullName evidence="2">histidine kinase</fullName>
        <ecNumber evidence="2">2.7.13.3</ecNumber>
    </recommendedName>
</protein>
<evidence type="ECO:0000256" key="5">
    <source>
        <dbReference type="ARBA" id="ARBA00022777"/>
    </source>
</evidence>
<evidence type="ECO:0000256" key="2">
    <source>
        <dbReference type="ARBA" id="ARBA00012438"/>
    </source>
</evidence>
<feature type="transmembrane region" description="Helical" evidence="8">
    <location>
        <begin position="46"/>
        <end position="66"/>
    </location>
</feature>
<dbReference type="Proteomes" id="UP001368500">
    <property type="component" value="Unassembled WGS sequence"/>
</dbReference>
<dbReference type="SMART" id="SM00388">
    <property type="entry name" value="HisKA"/>
    <property type="match status" value="1"/>
</dbReference>
<evidence type="ECO:0000256" key="8">
    <source>
        <dbReference type="SAM" id="Phobius"/>
    </source>
</evidence>
<dbReference type="Pfam" id="PF02518">
    <property type="entry name" value="HATPase_c"/>
    <property type="match status" value="1"/>
</dbReference>
<keyword evidence="3" id="KW-0597">Phosphoprotein</keyword>
<keyword evidence="10" id="KW-0067">ATP-binding</keyword>
<dbReference type="InterPro" id="IPR036097">
    <property type="entry name" value="HisK_dim/P_sf"/>
</dbReference>
<dbReference type="InterPro" id="IPR004358">
    <property type="entry name" value="Sig_transdc_His_kin-like_C"/>
</dbReference>
<dbReference type="PANTHER" id="PTHR43711">
    <property type="entry name" value="TWO-COMPONENT HISTIDINE KINASE"/>
    <property type="match status" value="1"/>
</dbReference>
<keyword evidence="8" id="KW-0472">Membrane</keyword>
<proteinExistence type="predicted"/>
<evidence type="ECO:0000259" key="9">
    <source>
        <dbReference type="PROSITE" id="PS50109"/>
    </source>
</evidence>
<dbReference type="CDD" id="cd00082">
    <property type="entry name" value="HisKA"/>
    <property type="match status" value="1"/>
</dbReference>
<keyword evidence="10" id="KW-0547">Nucleotide-binding</keyword>
<dbReference type="PRINTS" id="PR00344">
    <property type="entry name" value="BCTRLSENSOR"/>
</dbReference>
<comment type="catalytic activity">
    <reaction evidence="1">
        <text>ATP + protein L-histidine = ADP + protein N-phospho-L-histidine.</text>
        <dbReference type="EC" id="2.7.13.3"/>
    </reaction>
</comment>
<dbReference type="SUPFAM" id="SSF55874">
    <property type="entry name" value="ATPase domain of HSP90 chaperone/DNA topoisomerase II/histidine kinase"/>
    <property type="match status" value="1"/>
</dbReference>
<dbReference type="InterPro" id="IPR050736">
    <property type="entry name" value="Sensor_HK_Regulatory"/>
</dbReference>
<name>A0ABU9BA69_9BURK</name>
<dbReference type="RefSeq" id="WP_341374443.1">
    <property type="nucleotide sequence ID" value="NZ_JBBUTF010000009.1"/>
</dbReference>
<keyword evidence="8" id="KW-1133">Transmembrane helix</keyword>
<gene>
    <name evidence="10" type="ORF">AACH11_11875</name>
</gene>
<organism evidence="10 11">
    <name type="scientific">Pseudaquabacterium rugosum</name>
    <dbReference type="NCBI Taxonomy" id="2984194"/>
    <lineage>
        <taxon>Bacteria</taxon>
        <taxon>Pseudomonadati</taxon>
        <taxon>Pseudomonadota</taxon>
        <taxon>Betaproteobacteria</taxon>
        <taxon>Burkholderiales</taxon>
        <taxon>Sphaerotilaceae</taxon>
        <taxon>Pseudaquabacterium</taxon>
    </lineage>
</organism>
<keyword evidence="8" id="KW-0812">Transmembrane</keyword>
<comment type="caution">
    <text evidence="10">The sequence shown here is derived from an EMBL/GenBank/DDBJ whole genome shotgun (WGS) entry which is preliminary data.</text>
</comment>
<dbReference type="PANTHER" id="PTHR43711:SF29">
    <property type="entry name" value="HISTIDINE KINASE"/>
    <property type="match status" value="1"/>
</dbReference>
<evidence type="ECO:0000256" key="7">
    <source>
        <dbReference type="SAM" id="MobiDB-lite"/>
    </source>
</evidence>
<dbReference type="GO" id="GO:0005524">
    <property type="term" value="F:ATP binding"/>
    <property type="evidence" value="ECO:0007669"/>
    <property type="project" value="UniProtKB-KW"/>
</dbReference>
<dbReference type="CDD" id="cd16922">
    <property type="entry name" value="HATPase_EvgS-ArcB-TorS-like"/>
    <property type="match status" value="1"/>
</dbReference>
<dbReference type="InterPro" id="IPR005467">
    <property type="entry name" value="His_kinase_dom"/>
</dbReference>
<evidence type="ECO:0000256" key="6">
    <source>
        <dbReference type="ARBA" id="ARBA00023012"/>
    </source>
</evidence>
<dbReference type="InterPro" id="IPR003594">
    <property type="entry name" value="HATPase_dom"/>
</dbReference>
<dbReference type="Gene3D" id="1.10.287.130">
    <property type="match status" value="1"/>
</dbReference>
<dbReference type="SUPFAM" id="SSF47384">
    <property type="entry name" value="Homodimeric domain of signal transducing histidine kinase"/>
    <property type="match status" value="1"/>
</dbReference>
<evidence type="ECO:0000313" key="11">
    <source>
        <dbReference type="Proteomes" id="UP001368500"/>
    </source>
</evidence>
<dbReference type="PROSITE" id="PS50109">
    <property type="entry name" value="HIS_KIN"/>
    <property type="match status" value="1"/>
</dbReference>
<feature type="domain" description="Histidine kinase" evidence="9">
    <location>
        <begin position="388"/>
        <end position="604"/>
    </location>
</feature>
<evidence type="ECO:0000256" key="4">
    <source>
        <dbReference type="ARBA" id="ARBA00022679"/>
    </source>
</evidence>
<dbReference type="Gene3D" id="3.30.565.10">
    <property type="entry name" value="Histidine kinase-like ATPase, C-terminal domain"/>
    <property type="match status" value="1"/>
</dbReference>
<feature type="transmembrane region" description="Helical" evidence="8">
    <location>
        <begin position="335"/>
        <end position="358"/>
    </location>
</feature>
<dbReference type="SMART" id="SM00387">
    <property type="entry name" value="HATPase_c"/>
    <property type="match status" value="1"/>
</dbReference>
<dbReference type="EMBL" id="JBBUTF010000009">
    <property type="protein sequence ID" value="MEK8026659.1"/>
    <property type="molecule type" value="Genomic_DNA"/>
</dbReference>
<keyword evidence="6" id="KW-0902">Two-component regulatory system</keyword>
<feature type="region of interest" description="Disordered" evidence="7">
    <location>
        <begin position="1"/>
        <end position="23"/>
    </location>
</feature>